<organism evidence="1 2">
    <name type="scientific">Bifidobacterium adolescentis</name>
    <dbReference type="NCBI Taxonomy" id="1680"/>
    <lineage>
        <taxon>Bacteria</taxon>
        <taxon>Bacillati</taxon>
        <taxon>Actinomycetota</taxon>
        <taxon>Actinomycetes</taxon>
        <taxon>Bifidobacteriales</taxon>
        <taxon>Bifidobacteriaceae</taxon>
        <taxon>Bifidobacterium</taxon>
    </lineage>
</organism>
<protein>
    <submittedName>
        <fullName evidence="1">Uncharacterized protein</fullName>
    </submittedName>
</protein>
<evidence type="ECO:0000313" key="1">
    <source>
        <dbReference type="EMBL" id="OSG84694.1"/>
    </source>
</evidence>
<dbReference type="RefSeq" id="WP_085393607.1">
    <property type="nucleotide sequence ID" value="NZ_LNKD01000008.1"/>
</dbReference>
<reference evidence="1 2" key="1">
    <citation type="journal article" date="2016" name="Sci. Rep.">
        <title>Evaluation of genetic diversity among strains of the human gut commensal Bifidobacterium adolescentis.</title>
        <authorList>
            <person name="Duranti S."/>
            <person name="Milani C."/>
            <person name="Lugli G.A."/>
            <person name="Mancabelli L."/>
            <person name="Turroni F."/>
            <person name="Ferrario C."/>
            <person name="Mangifesta M."/>
            <person name="Viappiani A."/>
            <person name="Sanchez B."/>
            <person name="Margolles A."/>
            <person name="van Sinderen D."/>
            <person name="Ventura M."/>
        </authorList>
    </citation>
    <scope>NUCLEOTIDE SEQUENCE [LARGE SCALE GENOMIC DNA]</scope>
    <source>
        <strain evidence="1 2">487B</strain>
    </source>
</reference>
<name>A0A1X2YRA6_BIFAD</name>
<sequence>MLLPIALPTGSPVRPLDDETVRGRYCDGAYVQTGLPADGKDYDEWLAEHDRIVVLKALHGLSGKIETNHTCKDIIDLLQADISALEKGSKK</sequence>
<dbReference type="Proteomes" id="UP000193377">
    <property type="component" value="Unassembled WGS sequence"/>
</dbReference>
<accession>A0A1X2YRA6</accession>
<evidence type="ECO:0000313" key="2">
    <source>
        <dbReference type="Proteomes" id="UP000193377"/>
    </source>
</evidence>
<comment type="caution">
    <text evidence="1">The sequence shown here is derived from an EMBL/GenBank/DDBJ whole genome shotgun (WGS) entry which is preliminary data.</text>
</comment>
<gene>
    <name evidence="1" type="ORF">B0487_2181</name>
</gene>
<dbReference type="AlphaFoldDB" id="A0A1X2YRA6"/>
<proteinExistence type="predicted"/>
<dbReference type="EMBL" id="LNKD01000008">
    <property type="protein sequence ID" value="OSG84694.1"/>
    <property type="molecule type" value="Genomic_DNA"/>
</dbReference>